<evidence type="ECO:0000313" key="1">
    <source>
        <dbReference type="EMBL" id="AEO62070.1"/>
    </source>
</evidence>
<dbReference type="GeneID" id="11509944"/>
<accession>G2QNJ7</accession>
<sequence>MYDFVVWSSCVGYVTILRWWIETPLLGQWPRSELHHEVVKVLGLQLSGGTSSKKIVR</sequence>
<dbReference type="HOGENOM" id="CLU_2998112_0_0_1"/>
<dbReference type="Proteomes" id="UP000007322">
    <property type="component" value="Chromosome 7"/>
</dbReference>
<evidence type="ECO:0000313" key="2">
    <source>
        <dbReference type="Proteomes" id="UP000007322"/>
    </source>
</evidence>
<proteinExistence type="predicted"/>
<protein>
    <submittedName>
        <fullName evidence="1">Uncharacterized protein</fullName>
    </submittedName>
</protein>
<reference evidence="1 2" key="1">
    <citation type="journal article" date="2011" name="Nat. Biotechnol.">
        <title>Comparative genomic analysis of the thermophilic biomass-degrading fungi Myceliophthora thermophila and Thielavia terrestris.</title>
        <authorList>
            <person name="Berka R.M."/>
            <person name="Grigoriev I.V."/>
            <person name="Otillar R."/>
            <person name="Salamov A."/>
            <person name="Grimwood J."/>
            <person name="Reid I."/>
            <person name="Ishmael N."/>
            <person name="John T."/>
            <person name="Darmond C."/>
            <person name="Moisan M.-C."/>
            <person name="Henrissat B."/>
            <person name="Coutinho P.M."/>
            <person name="Lombard V."/>
            <person name="Natvig D.O."/>
            <person name="Lindquist E."/>
            <person name="Schmutz J."/>
            <person name="Lucas S."/>
            <person name="Harris P."/>
            <person name="Powlowski J."/>
            <person name="Bellemare A."/>
            <person name="Taylor D."/>
            <person name="Butler G."/>
            <person name="de Vries R.P."/>
            <person name="Allijn I.E."/>
            <person name="van den Brink J."/>
            <person name="Ushinsky S."/>
            <person name="Storms R."/>
            <person name="Powell A.J."/>
            <person name="Paulsen I.T."/>
            <person name="Elbourne L.D.H."/>
            <person name="Baker S.E."/>
            <person name="Magnuson J."/>
            <person name="LaBoissiere S."/>
            <person name="Clutterbuck A.J."/>
            <person name="Martinez D."/>
            <person name="Wogulis M."/>
            <person name="de Leon A.L."/>
            <person name="Rey M.W."/>
            <person name="Tsang A."/>
        </authorList>
    </citation>
    <scope>NUCLEOTIDE SEQUENCE [LARGE SCALE GENOMIC DNA]</scope>
    <source>
        <strain evidence="2">ATCC 42464 / BCRC 31852 / DSM 1799</strain>
    </source>
</reference>
<dbReference type="EMBL" id="CP003008">
    <property type="protein sequence ID" value="AEO62070.1"/>
    <property type="molecule type" value="Genomic_DNA"/>
</dbReference>
<gene>
    <name evidence="1" type="ORF">MYCTH_2313008</name>
</gene>
<dbReference type="KEGG" id="mtm:MYCTH_2313008"/>
<dbReference type="RefSeq" id="XP_003667315.1">
    <property type="nucleotide sequence ID" value="XM_003667267.1"/>
</dbReference>
<keyword evidence="2" id="KW-1185">Reference proteome</keyword>
<organism evidence="1 2">
    <name type="scientific">Thermothelomyces thermophilus (strain ATCC 42464 / BCRC 31852 / DSM 1799)</name>
    <name type="common">Sporotrichum thermophile</name>
    <dbReference type="NCBI Taxonomy" id="573729"/>
    <lineage>
        <taxon>Eukaryota</taxon>
        <taxon>Fungi</taxon>
        <taxon>Dikarya</taxon>
        <taxon>Ascomycota</taxon>
        <taxon>Pezizomycotina</taxon>
        <taxon>Sordariomycetes</taxon>
        <taxon>Sordariomycetidae</taxon>
        <taxon>Sordariales</taxon>
        <taxon>Chaetomiaceae</taxon>
        <taxon>Thermothelomyces</taxon>
    </lineage>
</organism>
<name>G2QNJ7_THET4</name>
<dbReference type="AlphaFoldDB" id="G2QNJ7"/>
<dbReference type="VEuPathDB" id="FungiDB:MYCTH_2313008"/>
<dbReference type="InParanoid" id="G2QNJ7"/>